<feature type="region of interest" description="Disordered" evidence="1">
    <location>
        <begin position="311"/>
        <end position="342"/>
    </location>
</feature>
<sequence length="381" mass="40013">MRRSVIAARSSAGSLARAAVYQQHLQPRRMFASGSGTPPSKSEPPTTPVDRSQDQAQPIGAYYEGVLQGSKNYPDTKPELPPVTSQKYPTKLAPAEPEAQPELEKKQQAESEPKPKQDDNAQGTSSQSAQDPTPSSNPSGDLSGSDGSGTVPAASSSSSPQILEDGEAGNTRIIFSASLTSEARRAERLASIRSQSKLIAGVLVPPRPEEPENCCMSGCINCVWDMYRDEMEAWATATAEAEQRLAAQQAGLGEEGVVAATGAVEAGGSQQTPSPSTSTSTAAGNGQEQQTIVKGMELAGTAHSVVDQRGAVSMDDDGGGSSSNWDFGTDQSPATGTAGTTKTLTSAWDDNLYKNVPVGIREFMKQEKRLKEKHAREGTVG</sequence>
<feature type="region of interest" description="Disordered" evidence="1">
    <location>
        <begin position="265"/>
        <end position="287"/>
    </location>
</feature>
<feature type="compositionally biased region" description="Low complexity" evidence="1">
    <location>
        <begin position="91"/>
        <end position="100"/>
    </location>
</feature>
<evidence type="ECO:0000313" key="3">
    <source>
        <dbReference type="EMBL" id="KAL0469692.1"/>
    </source>
</evidence>
<feature type="compositionally biased region" description="Basic and acidic residues" evidence="1">
    <location>
        <begin position="102"/>
        <end position="119"/>
    </location>
</feature>
<comment type="caution">
    <text evidence="3">The sequence shown here is derived from an EMBL/GenBank/DDBJ whole genome shotgun (WGS) entry which is preliminary data.</text>
</comment>
<evidence type="ECO:0000259" key="2">
    <source>
        <dbReference type="Pfam" id="PF09791"/>
    </source>
</evidence>
<protein>
    <submittedName>
        <fullName evidence="3">Oxidoreductase-like protein</fullName>
    </submittedName>
</protein>
<feature type="compositionally biased region" description="Low complexity" evidence="1">
    <location>
        <begin position="134"/>
        <end position="160"/>
    </location>
</feature>
<dbReference type="PANTHER" id="PTHR21193">
    <property type="entry name" value="OXIDOREDUCTASE-LIKE DOMAIN-CONTAINING PROTEIN 1"/>
    <property type="match status" value="1"/>
</dbReference>
<feature type="compositionally biased region" description="Low complexity" evidence="1">
    <location>
        <begin position="265"/>
        <end position="281"/>
    </location>
</feature>
<dbReference type="Pfam" id="PF09791">
    <property type="entry name" value="Oxidored-like"/>
    <property type="match status" value="1"/>
</dbReference>
<dbReference type="PANTHER" id="PTHR21193:SF3">
    <property type="entry name" value="OXIDOREDUCTASE-LIKE DOMAIN-CONTAINING PROTEIN 1"/>
    <property type="match status" value="1"/>
</dbReference>
<dbReference type="InterPro" id="IPR019180">
    <property type="entry name" value="Oxidoreductase-like_N"/>
</dbReference>
<reference evidence="3 4" key="1">
    <citation type="submission" date="2023-09" db="EMBL/GenBank/DDBJ databases">
        <title>Multi-omics analysis of a traditional fermented food reveals byproduct-associated fungal strains for waste-to-food upcycling.</title>
        <authorList>
            <consortium name="Lawrence Berkeley National Laboratory"/>
            <person name="Rekdal V.M."/>
            <person name="Villalobos-Escobedo J.M."/>
            <person name="Rodriguez-Valeron N."/>
            <person name="Garcia M.O."/>
            <person name="Vasquez D.P."/>
            <person name="Damayanti I."/>
            <person name="Sorensen P.M."/>
            <person name="Baidoo E.E."/>
            <person name="De Carvalho A.C."/>
            <person name="Riley R."/>
            <person name="Lipzen A."/>
            <person name="He G."/>
            <person name="Yan M."/>
            <person name="Haridas S."/>
            <person name="Daum C."/>
            <person name="Yoshinaga Y."/>
            <person name="Ng V."/>
            <person name="Grigoriev I.V."/>
            <person name="Munk R."/>
            <person name="Nuraida L."/>
            <person name="Wijaya C.H."/>
            <person name="Morales P.-C."/>
            <person name="Keasling J.D."/>
        </authorList>
    </citation>
    <scope>NUCLEOTIDE SEQUENCE [LARGE SCALE GENOMIC DNA]</scope>
    <source>
        <strain evidence="3 4">FGSC 2613</strain>
    </source>
</reference>
<evidence type="ECO:0000313" key="4">
    <source>
        <dbReference type="Proteomes" id="UP001451303"/>
    </source>
</evidence>
<gene>
    <name evidence="3" type="ORF">QR685DRAFT_527273</name>
</gene>
<organism evidence="3 4">
    <name type="scientific">Neurospora intermedia</name>
    <dbReference type="NCBI Taxonomy" id="5142"/>
    <lineage>
        <taxon>Eukaryota</taxon>
        <taxon>Fungi</taxon>
        <taxon>Dikarya</taxon>
        <taxon>Ascomycota</taxon>
        <taxon>Pezizomycotina</taxon>
        <taxon>Sordariomycetes</taxon>
        <taxon>Sordariomycetidae</taxon>
        <taxon>Sordariales</taxon>
        <taxon>Sordariaceae</taxon>
        <taxon>Neurospora</taxon>
    </lineage>
</organism>
<feature type="region of interest" description="Disordered" evidence="1">
    <location>
        <begin position="26"/>
        <end position="167"/>
    </location>
</feature>
<evidence type="ECO:0000256" key="1">
    <source>
        <dbReference type="SAM" id="MobiDB-lite"/>
    </source>
</evidence>
<feature type="domain" description="Oxidoreductase-like" evidence="2">
    <location>
        <begin position="199"/>
        <end position="242"/>
    </location>
</feature>
<dbReference type="EMBL" id="JAVLET010000005">
    <property type="protein sequence ID" value="KAL0469692.1"/>
    <property type="molecule type" value="Genomic_DNA"/>
</dbReference>
<dbReference type="Proteomes" id="UP001451303">
    <property type="component" value="Unassembled WGS sequence"/>
</dbReference>
<keyword evidence="4" id="KW-1185">Reference proteome</keyword>
<dbReference type="InterPro" id="IPR039251">
    <property type="entry name" value="OXLD1"/>
</dbReference>
<name>A0ABR3DBE2_NEUIN</name>
<accession>A0ABR3DBE2</accession>
<feature type="compositionally biased region" description="Polar residues" evidence="1">
    <location>
        <begin position="120"/>
        <end position="133"/>
    </location>
</feature>
<feature type="compositionally biased region" description="Polar residues" evidence="1">
    <location>
        <begin position="324"/>
        <end position="333"/>
    </location>
</feature>
<proteinExistence type="predicted"/>